<evidence type="ECO:0000313" key="2">
    <source>
        <dbReference type="Proteomes" id="UP000554520"/>
    </source>
</evidence>
<dbReference type="Proteomes" id="UP000554520">
    <property type="component" value="Unassembled WGS sequence"/>
</dbReference>
<sequence>MPHLRDSLTAQELVEHGESIRHPCCCYLQSGISQKTHGIEPSNRFGTPVTRSIAERRFKDFGRLGCLHLL</sequence>
<dbReference type="AlphaFoldDB" id="A0A839UBM3"/>
<gene>
    <name evidence="1" type="ORF">FHS21_003679</name>
</gene>
<comment type="caution">
    <text evidence="1">The sequence shown here is derived from an EMBL/GenBank/DDBJ whole genome shotgun (WGS) entry which is preliminary data.</text>
</comment>
<proteinExistence type="predicted"/>
<reference evidence="1 2" key="1">
    <citation type="submission" date="2020-08" db="EMBL/GenBank/DDBJ databases">
        <title>Genomic Encyclopedia of Type Strains, Phase III (KMG-III): the genomes of soil and plant-associated and newly described type strains.</title>
        <authorList>
            <person name="Whitman W."/>
        </authorList>
    </citation>
    <scope>NUCLEOTIDE SEQUENCE [LARGE SCALE GENOMIC DNA]</scope>
    <source>
        <strain evidence="1 2">CECT 7015</strain>
    </source>
</reference>
<name>A0A839UBM3_9HYPH</name>
<evidence type="ECO:0000313" key="1">
    <source>
        <dbReference type="EMBL" id="MBB3147263.1"/>
    </source>
</evidence>
<organism evidence="1 2">
    <name type="scientific">Phyllobacterium trifolii</name>
    <dbReference type="NCBI Taxonomy" id="300193"/>
    <lineage>
        <taxon>Bacteria</taxon>
        <taxon>Pseudomonadati</taxon>
        <taxon>Pseudomonadota</taxon>
        <taxon>Alphaproteobacteria</taxon>
        <taxon>Hyphomicrobiales</taxon>
        <taxon>Phyllobacteriaceae</taxon>
        <taxon>Phyllobacterium</taxon>
    </lineage>
</organism>
<protein>
    <submittedName>
        <fullName evidence="1">Uncharacterized protein</fullName>
    </submittedName>
</protein>
<keyword evidence="2" id="KW-1185">Reference proteome</keyword>
<dbReference type="EMBL" id="JACHXN010000011">
    <property type="protein sequence ID" value="MBB3147263.1"/>
    <property type="molecule type" value="Genomic_DNA"/>
</dbReference>
<accession>A0A839UBM3</accession>